<evidence type="ECO:0000313" key="2">
    <source>
        <dbReference type="EMBL" id="KAE8342885.1"/>
    </source>
</evidence>
<accession>A0A5N6YBM3</accession>
<dbReference type="AlphaFoldDB" id="A0A5N6YBM3"/>
<feature type="compositionally biased region" description="Low complexity" evidence="1">
    <location>
        <begin position="238"/>
        <end position="248"/>
    </location>
</feature>
<name>A0A5N6YBM3_9EURO</name>
<proteinExistence type="predicted"/>
<gene>
    <name evidence="2" type="ORF">BDV24DRAFT_129877</name>
</gene>
<feature type="region of interest" description="Disordered" evidence="1">
    <location>
        <begin position="228"/>
        <end position="248"/>
    </location>
</feature>
<sequence>MSPAVIERVRSIIHRAKNSAKLRRRSTISSSTQKQSIWRKLPDSVLVKVLAQCELQDIYSLLLSCRVLRRRVSHLEYAISQAYLHHRTRPYQYITETGHELVPSVGDDLTFISSLFPPPPPQYTSTEAGDGLPEYSFGYLADLTRCWKTCIKLSYYLAEYVVHQHLQKDSLWSSKTEKEVVYSKGVGLLQSRLLSPVYVVTNTPESHSPIDDENRAYIIFFLETHASEPQSSTRSTNSQHQSLKSQQSILQQPPFNNTQTLLSTHHAMHLLCSSVRHLMAPDIASASTEAWLGLLLTTSTLERIMEFFVAAAKDESAKVAAADANGHSPTWTNRMEFMWQMRRDWGEFVASGVLTPPKLSEVWFEAAQREICRRGAIPHECEEVVPVLHGAGVALRCEFCE</sequence>
<dbReference type="OrthoDB" id="4467576at2759"/>
<feature type="compositionally biased region" description="Polar residues" evidence="1">
    <location>
        <begin position="228"/>
        <end position="237"/>
    </location>
</feature>
<protein>
    <recommendedName>
        <fullName evidence="3">F-box domain-containing protein</fullName>
    </recommendedName>
</protein>
<evidence type="ECO:0008006" key="3">
    <source>
        <dbReference type="Google" id="ProtNLM"/>
    </source>
</evidence>
<evidence type="ECO:0000256" key="1">
    <source>
        <dbReference type="SAM" id="MobiDB-lite"/>
    </source>
</evidence>
<organism evidence="2">
    <name type="scientific">Aspergillus arachidicola</name>
    <dbReference type="NCBI Taxonomy" id="656916"/>
    <lineage>
        <taxon>Eukaryota</taxon>
        <taxon>Fungi</taxon>
        <taxon>Dikarya</taxon>
        <taxon>Ascomycota</taxon>
        <taxon>Pezizomycotina</taxon>
        <taxon>Eurotiomycetes</taxon>
        <taxon>Eurotiomycetidae</taxon>
        <taxon>Eurotiales</taxon>
        <taxon>Aspergillaceae</taxon>
        <taxon>Aspergillus</taxon>
        <taxon>Aspergillus subgen. Circumdati</taxon>
    </lineage>
</organism>
<reference evidence="2" key="1">
    <citation type="submission" date="2019-04" db="EMBL/GenBank/DDBJ databases">
        <title>Friends and foes A comparative genomics study of 23 Aspergillus species from section Flavi.</title>
        <authorList>
            <consortium name="DOE Joint Genome Institute"/>
            <person name="Kjaerbolling I."/>
            <person name="Vesth T."/>
            <person name="Frisvad J.C."/>
            <person name="Nybo J.L."/>
            <person name="Theobald S."/>
            <person name="Kildgaard S."/>
            <person name="Isbrandt T."/>
            <person name="Kuo A."/>
            <person name="Sato A."/>
            <person name="Lyhne E.K."/>
            <person name="Kogle M.E."/>
            <person name="Wiebenga A."/>
            <person name="Kun R.S."/>
            <person name="Lubbers R.J."/>
            <person name="Makela M.R."/>
            <person name="Barry K."/>
            <person name="Chovatia M."/>
            <person name="Clum A."/>
            <person name="Daum C."/>
            <person name="Haridas S."/>
            <person name="He G."/>
            <person name="LaButti K."/>
            <person name="Lipzen A."/>
            <person name="Mondo S."/>
            <person name="Riley R."/>
            <person name="Salamov A."/>
            <person name="Simmons B.A."/>
            <person name="Magnuson J.K."/>
            <person name="Henrissat B."/>
            <person name="Mortensen U.H."/>
            <person name="Larsen T.O."/>
            <person name="Devries R.P."/>
            <person name="Grigoriev I.V."/>
            <person name="Machida M."/>
            <person name="Baker S.E."/>
            <person name="Andersen M.R."/>
        </authorList>
    </citation>
    <scope>NUCLEOTIDE SEQUENCE</scope>
    <source>
        <strain evidence="2">CBS 117612</strain>
    </source>
</reference>
<dbReference type="EMBL" id="ML737132">
    <property type="protein sequence ID" value="KAE8342885.1"/>
    <property type="molecule type" value="Genomic_DNA"/>
</dbReference>
<dbReference type="Proteomes" id="UP000325558">
    <property type="component" value="Unassembled WGS sequence"/>
</dbReference>